<keyword evidence="14" id="KW-1185">Reference proteome</keyword>
<proteinExistence type="predicted"/>
<dbReference type="Pfam" id="PF00107">
    <property type="entry name" value="ADH_zinc_N"/>
    <property type="match status" value="1"/>
</dbReference>
<evidence type="ECO:0000256" key="3">
    <source>
        <dbReference type="ARBA" id="ARBA00022857"/>
    </source>
</evidence>
<dbReference type="Proteomes" id="UP000242875">
    <property type="component" value="Unassembled WGS sequence"/>
</dbReference>
<dbReference type="Pfam" id="PF00753">
    <property type="entry name" value="Lactamase_B"/>
    <property type="match status" value="1"/>
</dbReference>
<dbReference type="GO" id="GO:0005829">
    <property type="term" value="C:cytosol"/>
    <property type="evidence" value="ECO:0007669"/>
    <property type="project" value="TreeGrafter"/>
</dbReference>
<dbReference type="InterPro" id="IPR036866">
    <property type="entry name" value="RibonucZ/Hydroxyglut_hydro"/>
</dbReference>
<feature type="domain" description="Metallo-beta-lactamase" evidence="12">
    <location>
        <begin position="433"/>
        <end position="600"/>
    </location>
</feature>
<protein>
    <recommendedName>
        <fullName evidence="8">Probable quinone oxidoreductase</fullName>
    </recommendedName>
    <alternativeName>
        <fullName evidence="7">NADPH:quinone reductase</fullName>
    </alternativeName>
</protein>
<dbReference type="FunFam" id="3.40.50.720:FF:000053">
    <property type="entry name" value="Quinone oxidoreductase 1"/>
    <property type="match status" value="1"/>
</dbReference>
<feature type="transmembrane region" description="Helical" evidence="10">
    <location>
        <begin position="164"/>
        <end position="181"/>
    </location>
</feature>
<dbReference type="GO" id="GO:0016020">
    <property type="term" value="C:membrane"/>
    <property type="evidence" value="ECO:0007669"/>
    <property type="project" value="UniProtKB-SubCell"/>
</dbReference>
<evidence type="ECO:0000256" key="10">
    <source>
        <dbReference type="SAM" id="Phobius"/>
    </source>
</evidence>
<reference evidence="13 14" key="1">
    <citation type="journal article" date="2017" name="Mycologia">
        <title>Bifiguratus adelaidae, gen. et sp. nov., a new member of Mucoromycotina in endophytic and soil-dwelling habitats.</title>
        <authorList>
            <person name="Torres-Cruz T.J."/>
            <person name="Billingsley Tobias T.L."/>
            <person name="Almatruk M."/>
            <person name="Hesse C."/>
            <person name="Kuske C.R."/>
            <person name="Desiro A."/>
            <person name="Benucci G.M."/>
            <person name="Bonito G."/>
            <person name="Stajich J.E."/>
            <person name="Dunlap C."/>
            <person name="Arnold A.E."/>
            <person name="Porras-Alfaro A."/>
        </authorList>
    </citation>
    <scope>NUCLEOTIDE SEQUENCE [LARGE SCALE GENOMIC DNA]</scope>
    <source>
        <strain evidence="13 14">AZ0501</strain>
    </source>
</reference>
<evidence type="ECO:0000256" key="6">
    <source>
        <dbReference type="ARBA" id="ARBA00023136"/>
    </source>
</evidence>
<evidence type="ECO:0000256" key="9">
    <source>
        <dbReference type="SAM" id="MobiDB-lite"/>
    </source>
</evidence>
<dbReference type="InterPro" id="IPR013149">
    <property type="entry name" value="ADH-like_C"/>
</dbReference>
<evidence type="ECO:0000313" key="13">
    <source>
        <dbReference type="EMBL" id="OZJ04485.1"/>
    </source>
</evidence>
<dbReference type="CDD" id="cd05286">
    <property type="entry name" value="QOR2"/>
    <property type="match status" value="1"/>
</dbReference>
<evidence type="ECO:0000256" key="5">
    <source>
        <dbReference type="ARBA" id="ARBA00023002"/>
    </source>
</evidence>
<evidence type="ECO:0000256" key="2">
    <source>
        <dbReference type="ARBA" id="ARBA00022692"/>
    </source>
</evidence>
<dbReference type="GO" id="GO:0035925">
    <property type="term" value="F:mRNA 3'-UTR AU-rich region binding"/>
    <property type="evidence" value="ECO:0007669"/>
    <property type="project" value="TreeGrafter"/>
</dbReference>
<dbReference type="InterPro" id="IPR011032">
    <property type="entry name" value="GroES-like_sf"/>
</dbReference>
<keyword evidence="6 10" id="KW-0472">Membrane</keyword>
<dbReference type="AlphaFoldDB" id="A0A261Y1J6"/>
<comment type="caution">
    <text evidence="13">The sequence shown here is derived from an EMBL/GenBank/DDBJ whole genome shotgun (WGS) entry which is preliminary data.</text>
</comment>
<keyword evidence="3" id="KW-0521">NADP</keyword>
<dbReference type="GO" id="GO:0008270">
    <property type="term" value="F:zinc ion binding"/>
    <property type="evidence" value="ECO:0007669"/>
    <property type="project" value="InterPro"/>
</dbReference>
<dbReference type="SUPFAM" id="SSF50129">
    <property type="entry name" value="GroES-like"/>
    <property type="match status" value="1"/>
</dbReference>
<dbReference type="InterPro" id="IPR002364">
    <property type="entry name" value="Quin_OxRdtase/zeta-crystal_CS"/>
</dbReference>
<name>A0A261Y1J6_9FUNG</name>
<dbReference type="Gene3D" id="3.40.50.720">
    <property type="entry name" value="NAD(P)-binding Rossmann-like Domain"/>
    <property type="match status" value="1"/>
</dbReference>
<comment type="subcellular location">
    <subcellularLocation>
        <location evidence="1">Membrane</location>
    </subcellularLocation>
</comment>
<evidence type="ECO:0000256" key="1">
    <source>
        <dbReference type="ARBA" id="ARBA00004370"/>
    </source>
</evidence>
<evidence type="ECO:0000313" key="14">
    <source>
        <dbReference type="Proteomes" id="UP000242875"/>
    </source>
</evidence>
<gene>
    <name evidence="13" type="ORF">BZG36_02671</name>
</gene>
<dbReference type="Gene3D" id="3.60.15.10">
    <property type="entry name" value="Ribonuclease Z/Hydroxyacylglutathione hydrolase-like"/>
    <property type="match status" value="1"/>
</dbReference>
<sequence>MADQETKVDAETRSEVYDDSHFIEKGADNETDTGHDVFGNEEGEQIRYKTLTWPAAAALMIAETVSNGTTALPSVLGTVGLVPGVILIVVLGMFALYTGILLGRFKLRHASVHNMGDAGNVLFGRIGREIFTFGSIVFALASTGGQLLSGQIALNVLDVNVCQLVWLTVFAVATFICAVPRRLEEMSWLSAISFASIVIASLVGMIGGGINKDPARVVQATISGVSFYNAFLSVTNIIFAYAGHFAFFAFISEMKNPKDCVKSIITLQAFSIVFYTVFAVVFYVSFGNSVASPSFSSLPPTLAKVTYGLALPNFLIAGVIYTHVAAKILFLRFFRGTRHVHSNTRLGVTVWLAFCALIVILAWILAEGVPNFSDLLVLTLVAHGHPVRRQASSFPVPTFAPVPTTAMGPPLPAKGYIVQDLGQGLYWLTDEQYQSMFLVSDQGVIVVDAPPTIGHNILYAIGNVTDKPITHFVYSHSHGDHNSAAYLMPKNTVYIANQYTRDILAQVNDPSRPLPTKTFAKDYILRIGNQTLELSYKGPNHEYGNLFIWAPKQKVLMLVDVVFPGWVPFAELAVSQDIPGWVGAHDQILAYPFDVYIGGHLNRPGNRQDVVIQKNYVLDVLNNCAATIEDAMRTFEVVGPVSKANPGNSWAVFKLYLDDFANICANKTNEKWLGKLGGADAFGFENAYKALKTLRLDYGILGPFGLPVPIPKAGKGQVVVKNHAIGINYIDTYQRSGVYKMSLPFILGREGAGEVVEVGEGAGEFKVGDRVAYREGSGSYAEYTAVDIASVGTLAPHITYDQGASVILQGLTAWTMVRSGYEVKAGDWVLVHAAAGGVGLLLCQMCKQLGAHVIGTVSTDEKAAIAKENGAEYVINYSHENVTEKVNEITKGLGCHAVLDGVGKSTWQTSLDCTRRLGTLISFGNASGVVPPISIMALSDKNLKLMRPRLFPYVDTRANFLHWWGELKELLDQGKLKLKIFKTYPLEEVVQAHKDLEGRVSSGKLLLRP</sequence>
<keyword evidence="2 10" id="KW-0812">Transmembrane</keyword>
<feature type="transmembrane region" description="Helical" evidence="10">
    <location>
        <begin position="81"/>
        <end position="102"/>
    </location>
</feature>
<dbReference type="InterPro" id="IPR013154">
    <property type="entry name" value="ADH-like_N"/>
</dbReference>
<dbReference type="EMBL" id="MVBO01000039">
    <property type="protein sequence ID" value="OZJ04485.1"/>
    <property type="molecule type" value="Genomic_DNA"/>
</dbReference>
<dbReference type="InterPro" id="IPR036291">
    <property type="entry name" value="NAD(P)-bd_dom_sf"/>
</dbReference>
<feature type="domain" description="Enoyl reductase (ER)" evidence="11">
    <location>
        <begin position="699"/>
        <end position="1007"/>
    </location>
</feature>
<dbReference type="SUPFAM" id="SSF56281">
    <property type="entry name" value="Metallo-hydrolase/oxidoreductase"/>
    <property type="match status" value="1"/>
</dbReference>
<evidence type="ECO:0000256" key="7">
    <source>
        <dbReference type="ARBA" id="ARBA00043088"/>
    </source>
</evidence>
<dbReference type="PANTHER" id="PTHR48106:SF13">
    <property type="entry name" value="QUINONE OXIDOREDUCTASE-RELATED"/>
    <property type="match status" value="1"/>
</dbReference>
<dbReference type="InterPro" id="IPR020843">
    <property type="entry name" value="ER"/>
</dbReference>
<feature type="transmembrane region" description="Helical" evidence="10">
    <location>
        <begin position="264"/>
        <end position="286"/>
    </location>
</feature>
<feature type="transmembrane region" description="Helical" evidence="10">
    <location>
        <begin position="188"/>
        <end position="210"/>
    </location>
</feature>
<dbReference type="SUPFAM" id="SSF51735">
    <property type="entry name" value="NAD(P)-binding Rossmann-fold domains"/>
    <property type="match status" value="1"/>
</dbReference>
<dbReference type="InterPro" id="IPR047618">
    <property type="entry name" value="QOR-like"/>
</dbReference>
<organism evidence="13 14">
    <name type="scientific">Bifiguratus adelaidae</name>
    <dbReference type="NCBI Taxonomy" id="1938954"/>
    <lineage>
        <taxon>Eukaryota</taxon>
        <taxon>Fungi</taxon>
        <taxon>Fungi incertae sedis</taxon>
        <taxon>Mucoromycota</taxon>
        <taxon>Mucoromycotina</taxon>
        <taxon>Endogonomycetes</taxon>
        <taxon>Endogonales</taxon>
        <taxon>Endogonales incertae sedis</taxon>
        <taxon>Bifiguratus</taxon>
    </lineage>
</organism>
<dbReference type="GO" id="GO:0003960">
    <property type="term" value="F:quinone reductase (NADPH) activity"/>
    <property type="evidence" value="ECO:0007669"/>
    <property type="project" value="InterPro"/>
</dbReference>
<keyword evidence="4 10" id="KW-1133">Transmembrane helix</keyword>
<keyword evidence="5" id="KW-0560">Oxidoreductase</keyword>
<dbReference type="GO" id="GO:0070402">
    <property type="term" value="F:NADPH binding"/>
    <property type="evidence" value="ECO:0007669"/>
    <property type="project" value="TreeGrafter"/>
</dbReference>
<dbReference type="PANTHER" id="PTHR48106">
    <property type="entry name" value="QUINONE OXIDOREDUCTASE PIG3-RELATED"/>
    <property type="match status" value="1"/>
</dbReference>
<dbReference type="Pfam" id="PF08240">
    <property type="entry name" value="ADH_N"/>
    <property type="match status" value="1"/>
</dbReference>
<accession>A0A261Y1J6</accession>
<evidence type="ECO:0000256" key="4">
    <source>
        <dbReference type="ARBA" id="ARBA00022989"/>
    </source>
</evidence>
<feature type="compositionally biased region" description="Basic and acidic residues" evidence="9">
    <location>
        <begin position="19"/>
        <end position="35"/>
    </location>
</feature>
<feature type="transmembrane region" description="Helical" evidence="10">
    <location>
        <begin position="306"/>
        <end position="334"/>
    </location>
</feature>
<evidence type="ECO:0000259" key="11">
    <source>
        <dbReference type="SMART" id="SM00829"/>
    </source>
</evidence>
<feature type="region of interest" description="Disordered" evidence="9">
    <location>
        <begin position="19"/>
        <end position="38"/>
    </location>
</feature>
<feature type="transmembrane region" description="Helical" evidence="10">
    <location>
        <begin position="346"/>
        <end position="366"/>
    </location>
</feature>
<dbReference type="InterPro" id="IPR001279">
    <property type="entry name" value="Metallo-B-lactamas"/>
</dbReference>
<feature type="transmembrane region" description="Helical" evidence="10">
    <location>
        <begin position="130"/>
        <end position="152"/>
    </location>
</feature>
<dbReference type="PROSITE" id="PS01162">
    <property type="entry name" value="QOR_ZETA_CRYSTAL"/>
    <property type="match status" value="1"/>
</dbReference>
<feature type="transmembrane region" description="Helical" evidence="10">
    <location>
        <begin position="230"/>
        <end position="252"/>
    </location>
</feature>
<dbReference type="CDD" id="cd16276">
    <property type="entry name" value="metallo-hydrolase-like_MBL-fold"/>
    <property type="match status" value="1"/>
</dbReference>
<dbReference type="Gene3D" id="3.90.180.10">
    <property type="entry name" value="Medium-chain alcohol dehydrogenases, catalytic domain"/>
    <property type="match status" value="1"/>
</dbReference>
<evidence type="ECO:0000259" key="12">
    <source>
        <dbReference type="SMART" id="SM00849"/>
    </source>
</evidence>
<dbReference type="SMART" id="SM00829">
    <property type="entry name" value="PKS_ER"/>
    <property type="match status" value="1"/>
</dbReference>
<dbReference type="OrthoDB" id="48317at2759"/>
<evidence type="ECO:0000256" key="8">
    <source>
        <dbReference type="ARBA" id="ARBA00070796"/>
    </source>
</evidence>
<dbReference type="InterPro" id="IPR013057">
    <property type="entry name" value="AA_transpt_TM"/>
</dbReference>
<dbReference type="Pfam" id="PF01490">
    <property type="entry name" value="Aa_trans"/>
    <property type="match status" value="1"/>
</dbReference>
<dbReference type="SMART" id="SM00849">
    <property type="entry name" value="Lactamase_B"/>
    <property type="match status" value="1"/>
</dbReference>